<name>A0A633MFT8_SALER</name>
<protein>
    <submittedName>
        <fullName evidence="3">Type IV pilus major pilin</fullName>
    </submittedName>
</protein>
<dbReference type="GO" id="GO:0009289">
    <property type="term" value="C:pilus"/>
    <property type="evidence" value="ECO:0007669"/>
    <property type="project" value="InterPro"/>
</dbReference>
<dbReference type="GO" id="GO:0016020">
    <property type="term" value="C:membrane"/>
    <property type="evidence" value="ECO:0007669"/>
    <property type="project" value="UniProtKB-SubCell"/>
</dbReference>
<accession>A0A633MFT8</accession>
<dbReference type="SUPFAM" id="SSF54523">
    <property type="entry name" value="Pili subunits"/>
    <property type="match status" value="1"/>
</dbReference>
<proteinExistence type="predicted"/>
<reference evidence="3" key="1">
    <citation type="submission" date="2019-10" db="EMBL/GenBank/DDBJ databases">
        <authorList>
            <consortium name="PulseNet: The National Subtyping Network for Foodborne Disease Surveillance"/>
            <person name="Tarr C.L."/>
            <person name="Trees E."/>
            <person name="Katz L.S."/>
            <person name="Carleton-Romer H.A."/>
            <person name="Stroika S."/>
            <person name="Kucerova Z."/>
            <person name="Roache K.F."/>
            <person name="Sabol A.L."/>
            <person name="Besser J."/>
            <person name="Gerner-Smidt P."/>
        </authorList>
    </citation>
    <scope>NUCLEOTIDE SEQUENCE</scope>
    <source>
        <strain evidence="3">PNUSAS106605</strain>
    </source>
</reference>
<keyword evidence="2" id="KW-0812">Transmembrane</keyword>
<dbReference type="AlphaFoldDB" id="A0A633MFT8"/>
<dbReference type="GO" id="GO:0043230">
    <property type="term" value="C:extracellular organelle"/>
    <property type="evidence" value="ECO:0007669"/>
    <property type="project" value="InterPro"/>
</dbReference>
<dbReference type="Gene3D" id="3.30.1690.10">
    <property type="entry name" value="TcpA-like pilin"/>
    <property type="match status" value="1"/>
</dbReference>
<dbReference type="Pfam" id="PF07963">
    <property type="entry name" value="N_methyl"/>
    <property type="match status" value="1"/>
</dbReference>
<keyword evidence="2" id="KW-0472">Membrane</keyword>
<organism evidence="3">
    <name type="scientific">Salmonella enterica</name>
    <name type="common">Salmonella choleraesuis</name>
    <dbReference type="NCBI Taxonomy" id="28901"/>
    <lineage>
        <taxon>Bacteria</taxon>
        <taxon>Pseudomonadati</taxon>
        <taxon>Pseudomonadota</taxon>
        <taxon>Gammaproteobacteria</taxon>
        <taxon>Enterobacterales</taxon>
        <taxon>Enterobacteriaceae</taxon>
        <taxon>Salmonella</taxon>
    </lineage>
</organism>
<dbReference type="InterPro" id="IPR045584">
    <property type="entry name" value="Pilin-like"/>
</dbReference>
<keyword evidence="2" id="KW-1133">Transmembrane helix</keyword>
<dbReference type="InterPro" id="IPR010271">
    <property type="entry name" value="TcpA"/>
</dbReference>
<evidence type="ECO:0000313" key="3">
    <source>
        <dbReference type="EMBL" id="EDH2860828.1"/>
    </source>
</evidence>
<dbReference type="EMBL" id="AAMHAS010000014">
    <property type="protein sequence ID" value="EDH2860828.1"/>
    <property type="molecule type" value="Genomic_DNA"/>
</dbReference>
<gene>
    <name evidence="3" type="ORF">GC667_17000</name>
</gene>
<comment type="caution">
    <text evidence="3">The sequence shown here is derived from an EMBL/GenBank/DDBJ whole genome shotgun (WGS) entry which is preliminary data.</text>
</comment>
<evidence type="ECO:0000256" key="2">
    <source>
        <dbReference type="SAM" id="Phobius"/>
    </source>
</evidence>
<sequence length="232" mass="23942">MNLKKQRGMTLLEIIIVLGIIGVIAAGVVILAQRAFDTKALSDLANNANSVRVAIKDAYGPSGEYPTEDATKTAALLNVSDLLKSNDTPVGKLVALGKISPDEALNGISGNYIDIGPGEIGTKPNAGYFIQLNGLSQQQCRGLLNTMGNQWDYVEVPQQGDAAGTYTGRTVKLDDAITPVTAGATTLPVAGIYRSLVAGTGAADTGAQILTPDKIVGACTTGNANTIILGSR</sequence>
<dbReference type="NCBIfam" id="TIGR02532">
    <property type="entry name" value="IV_pilin_GFxxxE"/>
    <property type="match status" value="1"/>
</dbReference>
<comment type="subcellular location">
    <subcellularLocation>
        <location evidence="1">Membrane</location>
        <topology evidence="1">Single-pass membrane protein</topology>
    </subcellularLocation>
</comment>
<dbReference type="Pfam" id="PF05946">
    <property type="entry name" value="TcpA"/>
    <property type="match status" value="1"/>
</dbReference>
<feature type="transmembrane region" description="Helical" evidence="2">
    <location>
        <begin position="12"/>
        <end position="32"/>
    </location>
</feature>
<dbReference type="InterPro" id="IPR012902">
    <property type="entry name" value="N_methyl_site"/>
</dbReference>
<evidence type="ECO:0000256" key="1">
    <source>
        <dbReference type="ARBA" id="ARBA00004167"/>
    </source>
</evidence>
<dbReference type="PROSITE" id="PS00409">
    <property type="entry name" value="PROKAR_NTER_METHYL"/>
    <property type="match status" value="1"/>
</dbReference>